<dbReference type="HAMAP" id="MF_00036_B">
    <property type="entry name" value="Ala_tRNA_synth_B"/>
    <property type="match status" value="1"/>
</dbReference>
<keyword evidence="10 13" id="KW-0030">Aminoacyl-tRNA synthetase</keyword>
<dbReference type="InterPro" id="IPR009000">
    <property type="entry name" value="Transl_B-barrel_sf"/>
</dbReference>
<evidence type="ECO:0000259" key="16">
    <source>
        <dbReference type="PROSITE" id="PS51186"/>
    </source>
</evidence>
<feature type="binding site" evidence="13">
    <location>
        <position position="883"/>
    </location>
    <ligand>
        <name>Zn(2+)</name>
        <dbReference type="ChEBI" id="CHEBI:29105"/>
    </ligand>
</feature>
<dbReference type="FunFam" id="3.30.930.10:FF:000004">
    <property type="entry name" value="Alanine--tRNA ligase"/>
    <property type="match status" value="1"/>
</dbReference>
<evidence type="ECO:0000256" key="14">
    <source>
        <dbReference type="SAM" id="Coils"/>
    </source>
</evidence>
<feature type="coiled-coil region" evidence="14">
    <location>
        <begin position="938"/>
        <end position="965"/>
    </location>
</feature>
<dbReference type="GO" id="GO:0000049">
    <property type="term" value="F:tRNA binding"/>
    <property type="evidence" value="ECO:0007669"/>
    <property type="project" value="UniProtKB-KW"/>
</dbReference>
<dbReference type="CDD" id="cd00673">
    <property type="entry name" value="AlaRS_core"/>
    <property type="match status" value="1"/>
</dbReference>
<dbReference type="PANTHER" id="PTHR11777:SF9">
    <property type="entry name" value="ALANINE--TRNA LIGASE, CYTOPLASMIC"/>
    <property type="match status" value="1"/>
</dbReference>
<organism evidence="17 18">
    <name type="scientific">Streptomyces venezuelae</name>
    <dbReference type="NCBI Taxonomy" id="54571"/>
    <lineage>
        <taxon>Bacteria</taxon>
        <taxon>Bacillati</taxon>
        <taxon>Actinomycetota</taxon>
        <taxon>Actinomycetes</taxon>
        <taxon>Kitasatosporales</taxon>
        <taxon>Streptomycetaceae</taxon>
        <taxon>Streptomyces</taxon>
    </lineage>
</organism>
<dbReference type="InterPro" id="IPR002318">
    <property type="entry name" value="Ala-tRNA-lgiase_IIc"/>
</dbReference>
<dbReference type="Gene3D" id="3.30.930.10">
    <property type="entry name" value="Bira Bifunctional Protein, Domain 2"/>
    <property type="match status" value="1"/>
</dbReference>
<feature type="binding site" evidence="13">
    <location>
        <position position="879"/>
    </location>
    <ligand>
        <name>Zn(2+)</name>
        <dbReference type="ChEBI" id="CHEBI:29105"/>
    </ligand>
</feature>
<sequence>MSGVAVRRVSGAELLARQDDILHVYAEAFTEAPWNASRQVAERFLGGLAESAPRPGFVAALAFDGERVSGFATAWTTPAPFPSGGCYPQVAAALGPEHTASWLCGGREVDELAVAKAARGRRVGAALLDAVTADAPEGRCWLLTSVRARDALAFYRRLGWTQATHPAPEGTGHAVFLGPLHPARTAAPRRIRPPTPTPGAAPTMRTADIRQRFLDYFAARGHTVVPSAPLPTPDPTLLFVNAGMVPFKPYFTGEATPPWERATSVQKCIRTLDIEEVGKTTRHGSFFQMNGNFSFGDYFKEEAIAYAWDLSTKAQADGGYGLDPEKIWVTVHHSDTDARGIWRKVAGLPDERIVARGDEDNFWSMGVPGPCGPCSELYYDRGPALGREGGPAVDEDRYMEFWNLVFMQYERGEGAGKSGYPILGELPRRNIDTGMGLERMATLLQGVDNLYEIDETRPVLDCAAQLSGARYGTDPQADVRLRVVADHVRTALMLLGDGTAPGNEGRGYVLRRILRRAVRSMRQLGFHDPVLPELLPVARDCMAPSYPELADSFARIADQAYGEEDAFRATLKQGTTVLDTAVAQVKADGGRSLPGAQAFLLHDTYGFPIDLTLEMAAEQGVEVDREGFTALMNAQRERARADARARKSGGALDTSALRPVLDQHGPTDWRAWEALTTESRVLAVLGTAGPVPVAATGEIVTVVLDRTPFYAESGGQDSDAGRLSGASVEAEVLDVQRPLPGLVVHQVRITAGELAPGDAVHAAVDAEWRLGARQAHSGTHVLHAALREVLGPTALQSGSYNRPGYLRLDFPWRGALSPAVRSEVEEAANRALRRDLPVGVQWMTLPEAKEIGALALFDETYGEKVRVVEIGGAWSRELCGGTHVEHASQIGTVALTSEGSVGAGMRRLEAAVGVEGFAYLARERDLVARIAEQLGAPRTELQDRIAGLLDRLKTADRENAHLKQQATVARAGELADTATDAAGVQTVTVTTEGAAEDARALAMAVRDRLPGRLPGAVAVGTSTGLVIALNPAARDAGLNASALVKQLLGGRGGGSAELAQGGGLTADAITGALAALPALIASR</sequence>
<keyword evidence="14" id="KW-0175">Coiled coil</keyword>
<evidence type="ECO:0000256" key="12">
    <source>
        <dbReference type="ARBA" id="ARBA00048300"/>
    </source>
</evidence>
<dbReference type="SUPFAM" id="SSF55186">
    <property type="entry name" value="ThrRS/AlaRS common domain"/>
    <property type="match status" value="1"/>
</dbReference>
<dbReference type="Gene3D" id="3.30.980.10">
    <property type="entry name" value="Threonyl-trna Synthetase, Chain A, domain 2"/>
    <property type="match status" value="1"/>
</dbReference>
<keyword evidence="3 13" id="KW-0436">Ligase</keyword>
<keyword evidence="7 13" id="KW-0067">ATP-binding</keyword>
<keyword evidence="6 13" id="KW-0862">Zinc</keyword>
<dbReference type="InterPro" id="IPR050058">
    <property type="entry name" value="Ala-tRNA_ligase"/>
</dbReference>
<evidence type="ECO:0000259" key="15">
    <source>
        <dbReference type="PROSITE" id="PS50860"/>
    </source>
</evidence>
<dbReference type="GO" id="GO:0002161">
    <property type="term" value="F:aminoacyl-tRNA deacylase activity"/>
    <property type="evidence" value="ECO:0007669"/>
    <property type="project" value="TreeGrafter"/>
</dbReference>
<dbReference type="PRINTS" id="PR00980">
    <property type="entry name" value="TRNASYNTHALA"/>
</dbReference>
<dbReference type="PROSITE" id="PS51186">
    <property type="entry name" value="GNAT"/>
    <property type="match status" value="1"/>
</dbReference>
<dbReference type="InterPro" id="IPR018164">
    <property type="entry name" value="Ala-tRNA-synth_IIc_N"/>
</dbReference>
<dbReference type="GO" id="GO:0008270">
    <property type="term" value="F:zinc ion binding"/>
    <property type="evidence" value="ECO:0007669"/>
    <property type="project" value="UniProtKB-UniRule"/>
</dbReference>
<evidence type="ECO:0000256" key="6">
    <source>
        <dbReference type="ARBA" id="ARBA00022833"/>
    </source>
</evidence>
<dbReference type="OrthoDB" id="9803884at2"/>
<dbReference type="SMART" id="SM00863">
    <property type="entry name" value="tRNA_SAD"/>
    <property type="match status" value="1"/>
</dbReference>
<dbReference type="GO" id="GO:0004813">
    <property type="term" value="F:alanine-tRNA ligase activity"/>
    <property type="evidence" value="ECO:0007669"/>
    <property type="project" value="UniProtKB-UniRule"/>
</dbReference>
<dbReference type="Proteomes" id="UP000325211">
    <property type="component" value="Chromosome"/>
</dbReference>
<dbReference type="Pfam" id="PF13508">
    <property type="entry name" value="Acetyltransf_7"/>
    <property type="match status" value="1"/>
</dbReference>
<accession>A0A5P2D331</accession>
<dbReference type="InterPro" id="IPR018165">
    <property type="entry name" value="Ala-tRNA-synth_IIc_core"/>
</dbReference>
<dbReference type="InterPro" id="IPR016181">
    <property type="entry name" value="Acyl_CoA_acyltransferase"/>
</dbReference>
<feature type="binding site" evidence="13">
    <location>
        <position position="780"/>
    </location>
    <ligand>
        <name>Zn(2+)</name>
        <dbReference type="ChEBI" id="CHEBI:29105"/>
    </ligand>
</feature>
<evidence type="ECO:0000256" key="2">
    <source>
        <dbReference type="ARBA" id="ARBA00022555"/>
    </source>
</evidence>
<dbReference type="GO" id="GO:0006419">
    <property type="term" value="P:alanyl-tRNA aminoacylation"/>
    <property type="evidence" value="ECO:0007669"/>
    <property type="project" value="UniProtKB-UniRule"/>
</dbReference>
<dbReference type="SUPFAM" id="SSF101353">
    <property type="entry name" value="Putative anticodon-binding domain of alanyl-tRNA synthetase (AlaRS)"/>
    <property type="match status" value="1"/>
</dbReference>
<dbReference type="InterPro" id="IPR023033">
    <property type="entry name" value="Ala_tRNA_ligase_euk/bac"/>
</dbReference>
<dbReference type="Gene3D" id="2.40.30.130">
    <property type="match status" value="1"/>
</dbReference>
<dbReference type="Gene3D" id="3.40.630.30">
    <property type="match status" value="1"/>
</dbReference>
<evidence type="ECO:0000256" key="5">
    <source>
        <dbReference type="ARBA" id="ARBA00022741"/>
    </source>
</evidence>
<dbReference type="NCBIfam" id="TIGR00344">
    <property type="entry name" value="alaS"/>
    <property type="match status" value="1"/>
</dbReference>
<dbReference type="FunFam" id="3.30.980.10:FF:000004">
    <property type="entry name" value="Alanine--tRNA ligase, cytoplasmic"/>
    <property type="match status" value="1"/>
</dbReference>
<gene>
    <name evidence="13" type="primary">alaS</name>
    <name evidence="17" type="ORF">DEJ50_07790</name>
</gene>
<dbReference type="SUPFAM" id="SSF55681">
    <property type="entry name" value="Class II aaRS and biotin synthetases"/>
    <property type="match status" value="1"/>
</dbReference>
<dbReference type="Pfam" id="PF01411">
    <property type="entry name" value="tRNA-synt_2c"/>
    <property type="match status" value="1"/>
</dbReference>
<evidence type="ECO:0000313" key="18">
    <source>
        <dbReference type="Proteomes" id="UP000325211"/>
    </source>
</evidence>
<dbReference type="Gene3D" id="3.30.54.20">
    <property type="match status" value="1"/>
</dbReference>
<dbReference type="Gene3D" id="3.10.310.40">
    <property type="match status" value="1"/>
</dbReference>
<evidence type="ECO:0000256" key="13">
    <source>
        <dbReference type="HAMAP-Rule" id="MF_00036"/>
    </source>
</evidence>
<keyword evidence="8 13" id="KW-0694">RNA-binding</keyword>
<dbReference type="PANTHER" id="PTHR11777">
    <property type="entry name" value="ALANYL-TRNA SYNTHETASE"/>
    <property type="match status" value="1"/>
</dbReference>
<dbReference type="InterPro" id="IPR012947">
    <property type="entry name" value="tRNA_SAD"/>
</dbReference>
<dbReference type="GO" id="GO:0005524">
    <property type="term" value="F:ATP binding"/>
    <property type="evidence" value="ECO:0007669"/>
    <property type="project" value="UniProtKB-UniRule"/>
</dbReference>
<dbReference type="InterPro" id="IPR018162">
    <property type="entry name" value="Ala-tRNA-ligase_IIc_anticod-bd"/>
</dbReference>
<dbReference type="Gene3D" id="6.10.250.550">
    <property type="match status" value="1"/>
</dbReference>
<proteinExistence type="inferred from homology"/>
<evidence type="ECO:0000256" key="3">
    <source>
        <dbReference type="ARBA" id="ARBA00022598"/>
    </source>
</evidence>
<evidence type="ECO:0000256" key="4">
    <source>
        <dbReference type="ARBA" id="ARBA00022723"/>
    </source>
</evidence>
<dbReference type="Pfam" id="PF07973">
    <property type="entry name" value="tRNA_SAD"/>
    <property type="match status" value="1"/>
</dbReference>
<dbReference type="InterPro" id="IPR045864">
    <property type="entry name" value="aa-tRNA-synth_II/BPL/LPL"/>
</dbReference>
<dbReference type="GO" id="GO:0005829">
    <property type="term" value="C:cytosol"/>
    <property type="evidence" value="ECO:0007669"/>
    <property type="project" value="TreeGrafter"/>
</dbReference>
<protein>
    <recommendedName>
        <fullName evidence="13">Alanine--tRNA ligase</fullName>
        <ecNumber evidence="13">6.1.1.7</ecNumber>
    </recommendedName>
    <alternativeName>
        <fullName evidence="13">Alanyl-tRNA synthetase</fullName>
        <shortName evidence="13">AlaRS</shortName>
    </alternativeName>
</protein>
<feature type="domain" description="N-acetyltransferase" evidence="16">
    <location>
        <begin position="4"/>
        <end position="182"/>
    </location>
</feature>
<dbReference type="FunFam" id="3.30.54.20:FF:000001">
    <property type="entry name" value="Alanine--tRNA ligase"/>
    <property type="match status" value="1"/>
</dbReference>
<dbReference type="InterPro" id="IPR018163">
    <property type="entry name" value="Thr/Ala-tRNA-synth_IIc_edit"/>
</dbReference>
<reference evidence="17 18" key="1">
    <citation type="submission" date="2018-05" db="EMBL/GenBank/DDBJ databases">
        <title>Streptomyces venezuelae.</title>
        <authorList>
            <person name="Kim W."/>
            <person name="Lee N."/>
            <person name="Cho B.-K."/>
        </authorList>
    </citation>
    <scope>NUCLEOTIDE SEQUENCE [LARGE SCALE GENOMIC DNA]</scope>
    <source>
        <strain evidence="17 18">ATCC 21782</strain>
    </source>
</reference>
<dbReference type="SUPFAM" id="SSF50447">
    <property type="entry name" value="Translation proteins"/>
    <property type="match status" value="1"/>
</dbReference>
<comment type="catalytic activity">
    <reaction evidence="12 13">
        <text>tRNA(Ala) + L-alanine + ATP = L-alanyl-tRNA(Ala) + AMP + diphosphate</text>
        <dbReference type="Rhea" id="RHEA:12540"/>
        <dbReference type="Rhea" id="RHEA-COMP:9657"/>
        <dbReference type="Rhea" id="RHEA-COMP:9923"/>
        <dbReference type="ChEBI" id="CHEBI:30616"/>
        <dbReference type="ChEBI" id="CHEBI:33019"/>
        <dbReference type="ChEBI" id="CHEBI:57972"/>
        <dbReference type="ChEBI" id="CHEBI:78442"/>
        <dbReference type="ChEBI" id="CHEBI:78497"/>
        <dbReference type="ChEBI" id="CHEBI:456215"/>
        <dbReference type="EC" id="6.1.1.7"/>
    </reaction>
</comment>
<keyword evidence="4 13" id="KW-0479">Metal-binding</keyword>
<dbReference type="RefSeq" id="WP_150206851.1">
    <property type="nucleotide sequence ID" value="NZ_CP029190.1"/>
</dbReference>
<comment type="domain">
    <text evidence="13">Consists of three domains; the N-terminal catalytic domain, the editing domain and the C-terminal C-Ala domain. The editing domain removes incorrectly charged amino acids, while the C-Ala domain, along with tRNA(Ala), serves as a bridge to cooperatively bring together the editing and aminoacylation centers thus stimulating deacylation of misacylated tRNAs.</text>
</comment>
<evidence type="ECO:0000256" key="9">
    <source>
        <dbReference type="ARBA" id="ARBA00022917"/>
    </source>
</evidence>
<dbReference type="InterPro" id="IPR000182">
    <property type="entry name" value="GNAT_dom"/>
</dbReference>
<evidence type="ECO:0000256" key="10">
    <source>
        <dbReference type="ARBA" id="ARBA00023146"/>
    </source>
</evidence>
<feature type="binding site" evidence="13">
    <location>
        <position position="776"/>
    </location>
    <ligand>
        <name>Zn(2+)</name>
        <dbReference type="ChEBI" id="CHEBI:29105"/>
    </ligand>
</feature>
<dbReference type="GO" id="GO:0016747">
    <property type="term" value="F:acyltransferase activity, transferring groups other than amino-acyl groups"/>
    <property type="evidence" value="ECO:0007669"/>
    <property type="project" value="InterPro"/>
</dbReference>
<name>A0A5P2D331_STRVZ</name>
<feature type="domain" description="Alanyl-transfer RNA synthetases family profile" evidence="15">
    <location>
        <begin position="204"/>
        <end position="922"/>
    </location>
</feature>
<dbReference type="SUPFAM" id="SSF55729">
    <property type="entry name" value="Acyl-CoA N-acyltransferases (Nat)"/>
    <property type="match status" value="1"/>
</dbReference>
<dbReference type="EC" id="6.1.1.7" evidence="13"/>
<evidence type="ECO:0000256" key="8">
    <source>
        <dbReference type="ARBA" id="ARBA00022884"/>
    </source>
</evidence>
<evidence type="ECO:0000256" key="1">
    <source>
        <dbReference type="ARBA" id="ARBA00008226"/>
    </source>
</evidence>
<comment type="cofactor">
    <cofactor evidence="13">
        <name>Zn(2+)</name>
        <dbReference type="ChEBI" id="CHEBI:29105"/>
    </cofactor>
    <text evidence="13">Binds 1 zinc ion per subunit.</text>
</comment>
<comment type="function">
    <text evidence="11 13">Catalyzes the attachment of alanine to tRNA(Ala) in a two-step reaction: alanine is first activated by ATP to form Ala-AMP and then transferred to the acceptor end of tRNA(Ala). Also edits incorrectly charged Ser-tRNA(Ala) and Gly-tRNA(Ala) via its editing domain.</text>
</comment>
<dbReference type="PROSITE" id="PS50860">
    <property type="entry name" value="AA_TRNA_LIGASE_II_ALA"/>
    <property type="match status" value="1"/>
</dbReference>
<evidence type="ECO:0000256" key="7">
    <source>
        <dbReference type="ARBA" id="ARBA00022840"/>
    </source>
</evidence>
<comment type="similarity">
    <text evidence="1 13">Belongs to the class-II aminoacyl-tRNA synthetase family.</text>
</comment>
<evidence type="ECO:0000313" key="17">
    <source>
        <dbReference type="EMBL" id="QES47731.1"/>
    </source>
</evidence>
<evidence type="ECO:0000256" key="11">
    <source>
        <dbReference type="ARBA" id="ARBA00024779"/>
    </source>
</evidence>
<dbReference type="EMBL" id="CP029190">
    <property type="protein sequence ID" value="QES47731.1"/>
    <property type="molecule type" value="Genomic_DNA"/>
</dbReference>
<comment type="subcellular location">
    <subcellularLocation>
        <location evidence="13">Cytoplasm</location>
    </subcellularLocation>
</comment>
<keyword evidence="5 13" id="KW-0547">Nucleotide-binding</keyword>
<keyword evidence="9 13" id="KW-0648">Protein biosynthesis</keyword>
<keyword evidence="2 13" id="KW-0820">tRNA-binding</keyword>
<keyword evidence="13" id="KW-0963">Cytoplasm</keyword>
<dbReference type="AlphaFoldDB" id="A0A5P2D331"/>